<accession>A0A9W8RWA9</accession>
<protein>
    <submittedName>
        <fullName evidence="1">Uncharacterized protein</fullName>
    </submittedName>
</protein>
<dbReference type="AlphaFoldDB" id="A0A9W8RWA9"/>
<proteinExistence type="predicted"/>
<dbReference type="OrthoDB" id="10306442at2759"/>
<dbReference type="EMBL" id="JAOQAZ010000021">
    <property type="protein sequence ID" value="KAJ4254838.1"/>
    <property type="molecule type" value="Genomic_DNA"/>
</dbReference>
<sequence length="166" mass="19049">MSNNSITCDESQARAERRSKILTIQDLPIGQVHPDADRASAINLCVLFIDVADILPHHARLEIQQRLRNGEFHHTADSPTNIRRHPIWLFREQAETTPRTTLEHYYTALAIWFIWCGVYLEGHEALVRVYEGQARLTDRYNWLVANTTHSDDDALAQMFGGLSILD</sequence>
<evidence type="ECO:0000313" key="2">
    <source>
        <dbReference type="Proteomes" id="UP001152049"/>
    </source>
</evidence>
<gene>
    <name evidence="1" type="ORF">NW762_009636</name>
</gene>
<dbReference type="Proteomes" id="UP001152049">
    <property type="component" value="Unassembled WGS sequence"/>
</dbReference>
<reference evidence="1" key="1">
    <citation type="submission" date="2022-09" db="EMBL/GenBank/DDBJ databases">
        <title>Fusarium specimens isolated from Avocado Roots.</title>
        <authorList>
            <person name="Stajich J."/>
            <person name="Roper C."/>
            <person name="Heimlech-Rivalta G."/>
        </authorList>
    </citation>
    <scope>NUCLEOTIDE SEQUENCE</scope>
    <source>
        <strain evidence="1">CF00136</strain>
    </source>
</reference>
<comment type="caution">
    <text evidence="1">The sequence shown here is derived from an EMBL/GenBank/DDBJ whole genome shotgun (WGS) entry which is preliminary data.</text>
</comment>
<evidence type="ECO:0000313" key="1">
    <source>
        <dbReference type="EMBL" id="KAJ4254838.1"/>
    </source>
</evidence>
<keyword evidence="2" id="KW-1185">Reference proteome</keyword>
<organism evidence="1 2">
    <name type="scientific">Fusarium torreyae</name>
    <dbReference type="NCBI Taxonomy" id="1237075"/>
    <lineage>
        <taxon>Eukaryota</taxon>
        <taxon>Fungi</taxon>
        <taxon>Dikarya</taxon>
        <taxon>Ascomycota</taxon>
        <taxon>Pezizomycotina</taxon>
        <taxon>Sordariomycetes</taxon>
        <taxon>Hypocreomycetidae</taxon>
        <taxon>Hypocreales</taxon>
        <taxon>Nectriaceae</taxon>
        <taxon>Fusarium</taxon>
    </lineage>
</organism>
<name>A0A9W8RWA9_9HYPO</name>